<evidence type="ECO:0000313" key="5">
    <source>
        <dbReference type="EMBL" id="MFC6647511.1"/>
    </source>
</evidence>
<keyword evidence="6" id="KW-1185">Reference proteome</keyword>
<feature type="domain" description="Lysozyme inhibitor LprI-like N-terminal" evidence="2">
    <location>
        <begin position="29"/>
        <end position="106"/>
    </location>
</feature>
<dbReference type="Pfam" id="PF07007">
    <property type="entry name" value="LprI"/>
    <property type="match status" value="1"/>
</dbReference>
<comment type="caution">
    <text evidence="4">The sequence shown here is derived from an EMBL/GenBank/DDBJ whole genome shotgun (WGS) entry which is preliminary data.</text>
</comment>
<keyword evidence="1" id="KW-0732">Signal</keyword>
<dbReference type="InterPro" id="IPR009739">
    <property type="entry name" value="LprI-like_N"/>
</dbReference>
<dbReference type="Gene3D" id="3.90.640.20">
    <property type="entry name" value="Heat-shock cognate protein, ATPase"/>
    <property type="match status" value="1"/>
</dbReference>
<sequence length="352" mass="38635">MRSPLLALSLAALTLPAFAASFDCKLAKTPREKTICASSELSKADSDLAAKYKALRAELSPAAAMGVQSDQRAWLAYLDKACSPTLRAERRNTTDCLVGEYNTRNDDLGAIKLSSGQLIYTRATNLALPSKDADDPFHVDPGVGIGNYAWPQIDKPDTSQAAFNSAATTYVIAGNDTSDHPHPKTLREGTDLHVSQQVTWALGPTNDHWTTIYFERFFMAYGGAHPETFDTSFIWNNEAGRQLQSSDVFDDAKGWKTKLPAAINAKLHADSDRGPYLSDKEWLAKGIVSGLANTHEWTLDSHGLTITFGQYEVAAYAAGMPEVHFTWQELKPYLSANFDRTKLPAPYPRAND</sequence>
<dbReference type="Proteomes" id="UP001596391">
    <property type="component" value="Unassembled WGS sequence"/>
</dbReference>
<evidence type="ECO:0000259" key="3">
    <source>
        <dbReference type="Pfam" id="PF11738"/>
    </source>
</evidence>
<gene>
    <name evidence="4" type="ORF">ACFQBQ_00085</name>
    <name evidence="5" type="ORF">ACFQBQ_18445</name>
</gene>
<feature type="signal peptide" evidence="1">
    <location>
        <begin position="1"/>
        <end position="19"/>
    </location>
</feature>
<proteinExistence type="predicted"/>
<dbReference type="PANTHER" id="PTHR37549:SF1">
    <property type="entry name" value="LIPOPROTEIN LPRI"/>
    <property type="match status" value="1"/>
</dbReference>
<dbReference type="EMBL" id="JBHSWI010000001">
    <property type="protein sequence ID" value="MFC6647511.1"/>
    <property type="molecule type" value="Genomic_DNA"/>
</dbReference>
<dbReference type="EMBL" id="JBHSWI010000001">
    <property type="protein sequence ID" value="MFC6644020.1"/>
    <property type="molecule type" value="Genomic_DNA"/>
</dbReference>
<reference evidence="4" key="1">
    <citation type="journal article" date="2014" name="Int. J. Syst. Evol. Microbiol.">
        <title>Complete genome of a new Firmicutes species belonging to the dominant human colonic microbiota ('Ruminococcus bicirculans') reveals two chromosomes and a selective capacity to utilize plant glucans.</title>
        <authorList>
            <consortium name="NISC Comparative Sequencing Program"/>
            <person name="Wegmann U."/>
            <person name="Louis P."/>
            <person name="Goesmann A."/>
            <person name="Henrissat B."/>
            <person name="Duncan S.H."/>
            <person name="Flint H.J."/>
        </authorList>
    </citation>
    <scope>NUCLEOTIDE SEQUENCE</scope>
    <source>
        <strain evidence="4">NBRC 107139</strain>
    </source>
</reference>
<accession>A0ABW1Z373</accession>
<evidence type="ECO:0000313" key="6">
    <source>
        <dbReference type="Proteomes" id="UP001596391"/>
    </source>
</evidence>
<protein>
    <submittedName>
        <fullName evidence="4">DUF3298 domain-containing protein</fullName>
    </submittedName>
</protein>
<evidence type="ECO:0000313" key="4">
    <source>
        <dbReference type="EMBL" id="MFC6644020.1"/>
    </source>
</evidence>
<feature type="domain" description="DUF3298" evidence="3">
    <location>
        <begin position="246"/>
        <end position="327"/>
    </location>
</feature>
<dbReference type="InterPro" id="IPR021729">
    <property type="entry name" value="DUF3298"/>
</dbReference>
<dbReference type="RefSeq" id="WP_263370594.1">
    <property type="nucleotide sequence ID" value="NZ_JAGSYD010000002.1"/>
</dbReference>
<dbReference type="Gene3D" id="1.20.1270.180">
    <property type="match status" value="1"/>
</dbReference>
<reference evidence="4" key="3">
    <citation type="submission" date="2024-09" db="EMBL/GenBank/DDBJ databases">
        <authorList>
            <person name="Sun Q."/>
            <person name="Mori K."/>
        </authorList>
    </citation>
    <scope>NUCLEOTIDE SEQUENCE</scope>
    <source>
        <strain evidence="4">NBRC 107139</strain>
    </source>
</reference>
<dbReference type="InterPro" id="IPR052755">
    <property type="entry name" value="Lysozyme_Inhibitor_LprI"/>
</dbReference>
<organism evidence="4 6">
    <name type="scientific">Granulicella cerasi</name>
    <dbReference type="NCBI Taxonomy" id="741063"/>
    <lineage>
        <taxon>Bacteria</taxon>
        <taxon>Pseudomonadati</taxon>
        <taxon>Acidobacteriota</taxon>
        <taxon>Terriglobia</taxon>
        <taxon>Terriglobales</taxon>
        <taxon>Acidobacteriaceae</taxon>
        <taxon>Granulicella</taxon>
    </lineage>
</organism>
<evidence type="ECO:0000256" key="1">
    <source>
        <dbReference type="SAM" id="SignalP"/>
    </source>
</evidence>
<reference evidence="6" key="2">
    <citation type="journal article" date="2019" name="Int. J. Syst. Evol. Microbiol.">
        <title>The Global Catalogue of Microorganisms (GCM) 10K type strain sequencing project: providing services to taxonomists for standard genome sequencing and annotation.</title>
        <authorList>
            <consortium name="The Broad Institute Genomics Platform"/>
            <consortium name="The Broad Institute Genome Sequencing Center for Infectious Disease"/>
            <person name="Wu L."/>
            <person name="Ma J."/>
        </authorList>
    </citation>
    <scope>NUCLEOTIDE SEQUENCE [LARGE SCALE GENOMIC DNA]</scope>
    <source>
        <strain evidence="6">CGMCC 1.16026</strain>
    </source>
</reference>
<dbReference type="Pfam" id="PF11738">
    <property type="entry name" value="DUF3298"/>
    <property type="match status" value="1"/>
</dbReference>
<name>A0ABW1Z373_9BACT</name>
<dbReference type="PANTHER" id="PTHR37549">
    <property type="entry name" value="LIPOPROTEIN LPRI"/>
    <property type="match status" value="1"/>
</dbReference>
<dbReference type="InterPro" id="IPR037126">
    <property type="entry name" value="PdaC/RsiV-like_sf"/>
</dbReference>
<feature type="chain" id="PRO_5045033300" evidence="1">
    <location>
        <begin position="20"/>
        <end position="352"/>
    </location>
</feature>
<evidence type="ECO:0000259" key="2">
    <source>
        <dbReference type="Pfam" id="PF07007"/>
    </source>
</evidence>